<dbReference type="GO" id="GO:0005737">
    <property type="term" value="C:cytoplasm"/>
    <property type="evidence" value="ECO:0007669"/>
    <property type="project" value="UniProtKB-SubCell"/>
</dbReference>
<name>B3QX20_CHLT3</name>
<dbReference type="PANTHER" id="PTHR42873:SF1">
    <property type="entry name" value="S-ADENOSYLMETHIONINE-DEPENDENT METHYLTRANSFERASE DOMAIN-CONTAINING PROTEIN"/>
    <property type="match status" value="1"/>
</dbReference>
<keyword evidence="3" id="KW-0698">rRNA processing</keyword>
<evidence type="ECO:0000256" key="4">
    <source>
        <dbReference type="ARBA" id="ARBA00022603"/>
    </source>
</evidence>
<reference evidence="10 11" key="1">
    <citation type="submission" date="2008-06" db="EMBL/GenBank/DDBJ databases">
        <title>Complete sequence of Chloroherpeton thalassium ATCC 35110.</title>
        <authorList>
            <consortium name="US DOE Joint Genome Institute"/>
            <person name="Lucas S."/>
            <person name="Copeland A."/>
            <person name="Lapidus A."/>
            <person name="Glavina del Rio T."/>
            <person name="Dalin E."/>
            <person name="Tice H."/>
            <person name="Bruce D."/>
            <person name="Goodwin L."/>
            <person name="Pitluck S."/>
            <person name="Schmutz J."/>
            <person name="Larimer F."/>
            <person name="Land M."/>
            <person name="Hauser L."/>
            <person name="Kyrpides N."/>
            <person name="Mikhailova N."/>
            <person name="Liu Z."/>
            <person name="Li T."/>
            <person name="Zhao F."/>
            <person name="Overmann J."/>
            <person name="Bryant D.A."/>
            <person name="Richardson P."/>
        </authorList>
    </citation>
    <scope>NUCLEOTIDE SEQUENCE [LARGE SCALE GENOMIC DNA]</scope>
    <source>
        <strain evidence="11">ATCC 35110 / GB-78</strain>
    </source>
</reference>
<gene>
    <name evidence="10" type="ordered locus">Ctha_2380</name>
</gene>
<dbReference type="GO" id="GO:0008168">
    <property type="term" value="F:methyltransferase activity"/>
    <property type="evidence" value="ECO:0007669"/>
    <property type="project" value="UniProtKB-KW"/>
</dbReference>
<feature type="domain" description="PUA" evidence="9">
    <location>
        <begin position="2"/>
        <end position="74"/>
    </location>
</feature>
<dbReference type="GO" id="GO:0032259">
    <property type="term" value="P:methylation"/>
    <property type="evidence" value="ECO:0007669"/>
    <property type="project" value="UniProtKB-KW"/>
</dbReference>
<proteinExistence type="inferred from homology"/>
<evidence type="ECO:0000256" key="7">
    <source>
        <dbReference type="ARBA" id="ARBA00022884"/>
    </source>
</evidence>
<protein>
    <submittedName>
        <fullName evidence="10">Fmu (Sun) domain protein</fullName>
    </submittedName>
</protein>
<accession>B3QX20</accession>
<organism evidence="10 11">
    <name type="scientific">Chloroherpeton thalassium (strain ATCC 35110 / GB-78)</name>
    <dbReference type="NCBI Taxonomy" id="517418"/>
    <lineage>
        <taxon>Bacteria</taxon>
        <taxon>Pseudomonadati</taxon>
        <taxon>Chlorobiota</taxon>
        <taxon>Chlorobiia</taxon>
        <taxon>Chlorobiales</taxon>
        <taxon>Chloroherpetonaceae</taxon>
        <taxon>Chloroherpeton</taxon>
    </lineage>
</organism>
<dbReference type="InterPro" id="IPR041532">
    <property type="entry name" value="RlmI-like_PUA"/>
</dbReference>
<dbReference type="eggNOG" id="COG1092">
    <property type="taxonomic scope" value="Bacteria"/>
</dbReference>
<dbReference type="OrthoDB" id="9805492at2"/>
<dbReference type="SUPFAM" id="SSF88697">
    <property type="entry name" value="PUA domain-like"/>
    <property type="match status" value="1"/>
</dbReference>
<comment type="similarity">
    <text evidence="8">Belongs to the methyltransferase superfamily. RlmI family.</text>
</comment>
<dbReference type="AlphaFoldDB" id="B3QX20"/>
<keyword evidence="4" id="KW-0489">Methyltransferase</keyword>
<keyword evidence="5" id="KW-0808">Transferase</keyword>
<dbReference type="PROSITE" id="PS50890">
    <property type="entry name" value="PUA"/>
    <property type="match status" value="1"/>
</dbReference>
<dbReference type="InterPro" id="IPR015947">
    <property type="entry name" value="PUA-like_sf"/>
</dbReference>
<dbReference type="RefSeq" id="WP_012500912.1">
    <property type="nucleotide sequence ID" value="NC_011026.1"/>
</dbReference>
<evidence type="ECO:0000313" key="11">
    <source>
        <dbReference type="Proteomes" id="UP000001208"/>
    </source>
</evidence>
<dbReference type="CDD" id="cd21153">
    <property type="entry name" value="PUA_RlmI"/>
    <property type="match status" value="1"/>
</dbReference>
<sequence>MESIYLNKNEERRLLNGHQWIFSNELKSVPKDIEKGSVVKVFSAQNKFLGIGFYNPHSLISFRFLSKRETHIDQLFFESRILRARDFREKIYPKSTTNAYRLVHAESDFLPGLIIDKFDNSFSIQTFSAGMENHIQTICDVLIAHFSPENIVLRNESQLRELENLPQEKKVLLGNPTDLIRIYDTEIQYDIDILNGHKTGFFLDQRENRKRIRPFAQDAHVLDIFTSDGGFSLNAAYGKAKEILAVDISEEALKRAHHNAEINQLKIENLIKEDAFSFIEKLEHEERKFDLVILDPPSLTKSKKTVSTAIHAYKKLNRSAIKLVKKGGFLATASCSHHVGEDLFLSIVQKAANDAHRKVQLIERAAQAPDHPVLISMPETQYLKFAIFHVS</sequence>
<evidence type="ECO:0000256" key="8">
    <source>
        <dbReference type="ARBA" id="ARBA00038091"/>
    </source>
</evidence>
<dbReference type="InterPro" id="IPR019614">
    <property type="entry name" value="SAM-dep_methyl-trfase"/>
</dbReference>
<dbReference type="SMART" id="SM00359">
    <property type="entry name" value="PUA"/>
    <property type="match status" value="1"/>
</dbReference>
<dbReference type="Gene3D" id="2.30.130.10">
    <property type="entry name" value="PUA domain"/>
    <property type="match status" value="1"/>
</dbReference>
<dbReference type="InterPro" id="IPR036974">
    <property type="entry name" value="PUA_sf"/>
</dbReference>
<dbReference type="Proteomes" id="UP000001208">
    <property type="component" value="Chromosome"/>
</dbReference>
<evidence type="ECO:0000256" key="5">
    <source>
        <dbReference type="ARBA" id="ARBA00022679"/>
    </source>
</evidence>
<dbReference type="PANTHER" id="PTHR42873">
    <property type="entry name" value="RIBOSOMAL RNA LARGE SUBUNIT METHYLTRANSFERASE"/>
    <property type="match status" value="1"/>
</dbReference>
<evidence type="ECO:0000259" key="9">
    <source>
        <dbReference type="SMART" id="SM00359"/>
    </source>
</evidence>
<dbReference type="Pfam" id="PF17785">
    <property type="entry name" value="PUA_3"/>
    <property type="match status" value="1"/>
</dbReference>
<dbReference type="InterPro" id="IPR002478">
    <property type="entry name" value="PUA"/>
</dbReference>
<evidence type="ECO:0000256" key="6">
    <source>
        <dbReference type="ARBA" id="ARBA00022691"/>
    </source>
</evidence>
<dbReference type="CDD" id="cd02440">
    <property type="entry name" value="AdoMet_MTases"/>
    <property type="match status" value="1"/>
</dbReference>
<dbReference type="Pfam" id="PF10672">
    <property type="entry name" value="Methyltrans_SAM"/>
    <property type="match status" value="1"/>
</dbReference>
<dbReference type="SUPFAM" id="SSF53335">
    <property type="entry name" value="S-adenosyl-L-methionine-dependent methyltransferases"/>
    <property type="match status" value="1"/>
</dbReference>
<keyword evidence="2" id="KW-0963">Cytoplasm</keyword>
<evidence type="ECO:0000313" key="10">
    <source>
        <dbReference type="EMBL" id="ACF14830.1"/>
    </source>
</evidence>
<dbReference type="Gene3D" id="3.40.50.150">
    <property type="entry name" value="Vaccinia Virus protein VP39"/>
    <property type="match status" value="1"/>
</dbReference>
<dbReference type="Gene3D" id="3.30.750.80">
    <property type="entry name" value="RNA methyltransferase domain (HRMD) like"/>
    <property type="match status" value="1"/>
</dbReference>
<keyword evidence="11" id="KW-1185">Reference proteome</keyword>
<keyword evidence="7" id="KW-0694">RNA-binding</keyword>
<evidence type="ECO:0000256" key="2">
    <source>
        <dbReference type="ARBA" id="ARBA00022490"/>
    </source>
</evidence>
<dbReference type="InterPro" id="IPR029063">
    <property type="entry name" value="SAM-dependent_MTases_sf"/>
</dbReference>
<dbReference type="GO" id="GO:0006364">
    <property type="term" value="P:rRNA processing"/>
    <property type="evidence" value="ECO:0007669"/>
    <property type="project" value="UniProtKB-KW"/>
</dbReference>
<keyword evidence="6" id="KW-0949">S-adenosyl-L-methionine</keyword>
<dbReference type="CDD" id="cd11572">
    <property type="entry name" value="RlmI_M_like"/>
    <property type="match status" value="1"/>
</dbReference>
<comment type="subcellular location">
    <subcellularLocation>
        <location evidence="1">Cytoplasm</location>
    </subcellularLocation>
</comment>
<dbReference type="HOGENOM" id="CLU_014042_0_0_10"/>
<evidence type="ECO:0000256" key="1">
    <source>
        <dbReference type="ARBA" id="ARBA00004496"/>
    </source>
</evidence>
<dbReference type="KEGG" id="cts:Ctha_2380"/>
<dbReference type="EMBL" id="CP001100">
    <property type="protein sequence ID" value="ACF14830.1"/>
    <property type="molecule type" value="Genomic_DNA"/>
</dbReference>
<dbReference type="GO" id="GO:0003723">
    <property type="term" value="F:RNA binding"/>
    <property type="evidence" value="ECO:0007669"/>
    <property type="project" value="UniProtKB-KW"/>
</dbReference>
<evidence type="ECO:0000256" key="3">
    <source>
        <dbReference type="ARBA" id="ARBA00022552"/>
    </source>
</evidence>